<dbReference type="SUPFAM" id="SSF53474">
    <property type="entry name" value="alpha/beta-Hydrolases"/>
    <property type="match status" value="1"/>
</dbReference>
<dbReference type="GO" id="GO:0008236">
    <property type="term" value="F:serine-type peptidase activity"/>
    <property type="evidence" value="ECO:0007669"/>
    <property type="project" value="InterPro"/>
</dbReference>
<comment type="caution">
    <text evidence="4">The sequence shown here is derived from an EMBL/GenBank/DDBJ whole genome shotgun (WGS) entry which is preliminary data.</text>
</comment>
<organism evidence="4 5">
    <name type="scientific">Pseudonocardia sediminis</name>
    <dbReference type="NCBI Taxonomy" id="1397368"/>
    <lineage>
        <taxon>Bacteria</taxon>
        <taxon>Bacillati</taxon>
        <taxon>Actinomycetota</taxon>
        <taxon>Actinomycetes</taxon>
        <taxon>Pseudonocardiales</taxon>
        <taxon>Pseudonocardiaceae</taxon>
        <taxon>Pseudonocardia</taxon>
    </lineage>
</organism>
<dbReference type="SUPFAM" id="SSF82171">
    <property type="entry name" value="DPP6 N-terminal domain-like"/>
    <property type="match status" value="1"/>
</dbReference>
<reference evidence="4 5" key="1">
    <citation type="submission" date="2019-02" db="EMBL/GenBank/DDBJ databases">
        <title>Sequencing the genomes of 1000 actinobacteria strains.</title>
        <authorList>
            <person name="Klenk H.-P."/>
        </authorList>
    </citation>
    <scope>NUCLEOTIDE SEQUENCE [LARGE SCALE GENOMIC DNA]</scope>
    <source>
        <strain evidence="4 5">DSM 45779</strain>
    </source>
</reference>
<dbReference type="GO" id="GO:0008239">
    <property type="term" value="F:dipeptidyl-peptidase activity"/>
    <property type="evidence" value="ECO:0007669"/>
    <property type="project" value="TreeGrafter"/>
</dbReference>
<feature type="region of interest" description="Disordered" evidence="1">
    <location>
        <begin position="1"/>
        <end position="20"/>
    </location>
</feature>
<dbReference type="InterPro" id="IPR029058">
    <property type="entry name" value="AB_hydrolase_fold"/>
</dbReference>
<feature type="compositionally biased region" description="Polar residues" evidence="1">
    <location>
        <begin position="1"/>
        <end position="15"/>
    </location>
</feature>
<name>A0A4Q7UU65_PSEST</name>
<proteinExistence type="predicted"/>
<dbReference type="Pfam" id="PF00326">
    <property type="entry name" value="Peptidase_S9"/>
    <property type="match status" value="1"/>
</dbReference>
<protein>
    <submittedName>
        <fullName evidence="4">Dipeptidyl-peptidase-4</fullName>
    </submittedName>
</protein>
<evidence type="ECO:0000259" key="2">
    <source>
        <dbReference type="Pfam" id="PF00326"/>
    </source>
</evidence>
<evidence type="ECO:0000256" key="1">
    <source>
        <dbReference type="SAM" id="MobiDB-lite"/>
    </source>
</evidence>
<dbReference type="InterPro" id="IPR001375">
    <property type="entry name" value="Peptidase_S9_cat"/>
</dbReference>
<dbReference type="RefSeq" id="WP_242623035.1">
    <property type="nucleotide sequence ID" value="NZ_SHKL01000001.1"/>
</dbReference>
<dbReference type="Pfam" id="PF00930">
    <property type="entry name" value="DPPIV_N"/>
    <property type="match status" value="1"/>
</dbReference>
<accession>A0A4Q7UU65</accession>
<keyword evidence="5" id="KW-1185">Reference proteome</keyword>
<dbReference type="InterPro" id="IPR002469">
    <property type="entry name" value="Peptidase_S9B_N"/>
</dbReference>
<sequence length="712" mass="75399">MADPSKSVTAPTDQDSFPRLHARTRRFSLGTPRGFTVAPDGSRAVFLRSRGGDDPVTCLWSIDAATGSERLLLDPAQLPGLPGEEDLPAAERARRERVREQAGGVVGYDTDAAVTTAVFALSGRPYLASLTGDPDPRPLDVGDVTAVVDPRLDPSGSRVAFVADRALHVHEIATGETRVLAAPDGDDVTHGLADFAAAEEMNRTRGHWWAPGGDALLVARVDESTVERWHIADPANPGRTPTVVAYPAAGTPNALVTLDVIALDGTRTPVVWDTGANEYLVTARWDPTGPLIVVQPRDQTALHVLTVDPATGTTTPLHTDTDPVWVEIVPGVPARTATGELLRVADDDGARRLFAGDTPLTDGSMQVRDVAGVDGDTVLFRASTEPTSIRLFSVVPGQAPVPRSPETGVHSGTLAGGTLVRGSQDLDTAPHTVLTTADGTEHTVTSHAADPGIVPRVAMHALGERGLRTAVLLPTGHVEGTSLPVLLDPYGGPHSQRVLSARNAFLSSQWFADRGFAVVVTDGRGSPGRGPEFERAIHHDLASPVLDDQVDALHEAAKLYPDLDLGRVGIRGWSFGGYLAALAVLRRPDVFHAAVAGAPVTDWTLYDTHYTERYLGTPAAKPEAYRRSSVIEDASTPPTGDRPNRPLMIVHGLADDNVVAAHTLRLSSALLAAGRAHQVLPLSGVTHMTPQEVVAENLLLLQVEFLRAALGA</sequence>
<dbReference type="Gene3D" id="2.140.10.30">
    <property type="entry name" value="Dipeptidylpeptidase IV, N-terminal domain"/>
    <property type="match status" value="1"/>
</dbReference>
<evidence type="ECO:0000313" key="4">
    <source>
        <dbReference type="EMBL" id="RZT85477.1"/>
    </source>
</evidence>
<evidence type="ECO:0000259" key="3">
    <source>
        <dbReference type="Pfam" id="PF00930"/>
    </source>
</evidence>
<evidence type="ECO:0000313" key="5">
    <source>
        <dbReference type="Proteomes" id="UP000291591"/>
    </source>
</evidence>
<dbReference type="Gene3D" id="3.40.50.1820">
    <property type="entry name" value="alpha/beta hydrolase"/>
    <property type="match status" value="1"/>
</dbReference>
<dbReference type="AlphaFoldDB" id="A0A4Q7UU65"/>
<dbReference type="EMBL" id="SHKL01000001">
    <property type="protein sequence ID" value="RZT85477.1"/>
    <property type="molecule type" value="Genomic_DNA"/>
</dbReference>
<dbReference type="GO" id="GO:0006508">
    <property type="term" value="P:proteolysis"/>
    <property type="evidence" value="ECO:0007669"/>
    <property type="project" value="InterPro"/>
</dbReference>
<dbReference type="PANTHER" id="PTHR11731">
    <property type="entry name" value="PROTEASE FAMILY S9B,C DIPEPTIDYL-PEPTIDASE IV-RELATED"/>
    <property type="match status" value="1"/>
</dbReference>
<feature type="domain" description="Peptidase S9 prolyl oligopeptidase catalytic" evidence="2">
    <location>
        <begin position="508"/>
        <end position="711"/>
    </location>
</feature>
<gene>
    <name evidence="4" type="ORF">EV383_2343</name>
</gene>
<dbReference type="PANTHER" id="PTHR11731:SF193">
    <property type="entry name" value="DIPEPTIDYL PEPTIDASE 9"/>
    <property type="match status" value="1"/>
</dbReference>
<feature type="domain" description="Dipeptidylpeptidase IV N-terminal" evidence="3">
    <location>
        <begin position="145"/>
        <end position="399"/>
    </location>
</feature>
<dbReference type="InterPro" id="IPR050278">
    <property type="entry name" value="Serine_Prot_S9B/DPPIV"/>
</dbReference>
<dbReference type="Proteomes" id="UP000291591">
    <property type="component" value="Unassembled WGS sequence"/>
</dbReference>